<accession>A0A1I4U7K0</accession>
<sequence>MKKTSLISGLLLFIILAINPAFAQVQSDNNNIWFHYFGKNMIGKKTSVSFEAVMRYANGFSEKQQWFVRPSVDYQFTKNFVGSLGYSHYNTYSYGDPAMNKINIPEDHVWIQGTYTIASGDFKFVNRLRDENRFVGVAVGQKDPVSGQTDYKIYHHDYRNRLRYMLLVNYNLTKKDGKTKLFTFVGDEVFMNIGSNAGSTFLNQNRIIGGFGYNINPHHQIQLSYIHQHIWNLKNTIQEENPTLRVSYITNFNL</sequence>
<keyword evidence="3" id="KW-1185">Reference proteome</keyword>
<dbReference type="eggNOG" id="COG2067">
    <property type="taxonomic scope" value="Bacteria"/>
</dbReference>
<protein>
    <recommendedName>
        <fullName evidence="4">DUF2490 domain-containing protein</fullName>
    </recommendedName>
</protein>
<feature type="signal peptide" evidence="1">
    <location>
        <begin position="1"/>
        <end position="23"/>
    </location>
</feature>
<dbReference type="Proteomes" id="UP000182961">
    <property type="component" value="Unassembled WGS sequence"/>
</dbReference>
<evidence type="ECO:0000313" key="2">
    <source>
        <dbReference type="EMBL" id="SFM84968.1"/>
    </source>
</evidence>
<reference evidence="3" key="1">
    <citation type="submission" date="2016-10" db="EMBL/GenBank/DDBJ databases">
        <authorList>
            <person name="Varghese N."/>
            <person name="Submissions S."/>
        </authorList>
    </citation>
    <scope>NUCLEOTIDE SEQUENCE [LARGE SCALE GENOMIC DNA]</scope>
    <source>
        <strain evidence="3">DSM 4002</strain>
    </source>
</reference>
<name>A0A1I4U7K0_9FLAO</name>
<evidence type="ECO:0000313" key="3">
    <source>
        <dbReference type="Proteomes" id="UP000182961"/>
    </source>
</evidence>
<dbReference type="RefSeq" id="WP_024981125.1">
    <property type="nucleotide sequence ID" value="NZ_CBCRUM010000002.1"/>
</dbReference>
<feature type="chain" id="PRO_5010274998" description="DUF2490 domain-containing protein" evidence="1">
    <location>
        <begin position="24"/>
        <end position="254"/>
    </location>
</feature>
<dbReference type="Pfam" id="PF10677">
    <property type="entry name" value="DUF2490"/>
    <property type="match status" value="1"/>
</dbReference>
<keyword evidence="1" id="KW-0732">Signal</keyword>
<dbReference type="EMBL" id="FOUT01000003">
    <property type="protein sequence ID" value="SFM84968.1"/>
    <property type="molecule type" value="Genomic_DNA"/>
</dbReference>
<organism evidence="2 3">
    <name type="scientific">Flavobacterium succinicans</name>
    <dbReference type="NCBI Taxonomy" id="29536"/>
    <lineage>
        <taxon>Bacteria</taxon>
        <taxon>Pseudomonadati</taxon>
        <taxon>Bacteroidota</taxon>
        <taxon>Flavobacteriia</taxon>
        <taxon>Flavobacteriales</taxon>
        <taxon>Flavobacteriaceae</taxon>
        <taxon>Flavobacterium</taxon>
    </lineage>
</organism>
<gene>
    <name evidence="2" type="ORF">SAMN05444143_10333</name>
</gene>
<dbReference type="AlphaFoldDB" id="A0A1I4U7K0"/>
<evidence type="ECO:0000256" key="1">
    <source>
        <dbReference type="SAM" id="SignalP"/>
    </source>
</evidence>
<dbReference type="InterPro" id="IPR019619">
    <property type="entry name" value="DUF2490"/>
</dbReference>
<evidence type="ECO:0008006" key="4">
    <source>
        <dbReference type="Google" id="ProtNLM"/>
    </source>
</evidence>
<dbReference type="STRING" id="29536.FLB_14180"/>
<proteinExistence type="predicted"/>